<keyword evidence="5" id="KW-0274">FAD</keyword>
<dbReference type="InterPro" id="IPR010971">
    <property type="entry name" value="UbiH/COQ6"/>
</dbReference>
<evidence type="ECO:0000256" key="1">
    <source>
        <dbReference type="ARBA" id="ARBA00001974"/>
    </source>
</evidence>
<comment type="pathway">
    <text evidence="2">Cofactor biosynthesis; ubiquinone biosynthesis.</text>
</comment>
<dbReference type="GO" id="GO:0004497">
    <property type="term" value="F:monooxygenase activity"/>
    <property type="evidence" value="ECO:0007669"/>
    <property type="project" value="UniProtKB-KW"/>
</dbReference>
<keyword evidence="8" id="KW-1133">Transmembrane helix</keyword>
<keyword evidence="8" id="KW-0472">Membrane</keyword>
<dbReference type="Gene3D" id="3.50.50.60">
    <property type="entry name" value="FAD/NAD(P)-binding domain"/>
    <property type="match status" value="2"/>
</dbReference>
<dbReference type="GO" id="GO:0071949">
    <property type="term" value="F:FAD binding"/>
    <property type="evidence" value="ECO:0007669"/>
    <property type="project" value="InterPro"/>
</dbReference>
<evidence type="ECO:0000256" key="7">
    <source>
        <dbReference type="ARBA" id="ARBA00023033"/>
    </source>
</evidence>
<keyword evidence="11" id="KW-1185">Reference proteome</keyword>
<comment type="similarity">
    <text evidence="3">Belongs to the UbiH/COQ6 family.</text>
</comment>
<dbReference type="PROSITE" id="PS01304">
    <property type="entry name" value="UBIH"/>
    <property type="match status" value="1"/>
</dbReference>
<evidence type="ECO:0000256" key="5">
    <source>
        <dbReference type="ARBA" id="ARBA00022827"/>
    </source>
</evidence>
<dbReference type="PANTHER" id="PTHR43876:SF7">
    <property type="entry name" value="UBIQUINONE BIOSYNTHESIS MONOOXYGENASE COQ6, MITOCHONDRIAL"/>
    <property type="match status" value="1"/>
</dbReference>
<evidence type="ECO:0000313" key="11">
    <source>
        <dbReference type="Proteomes" id="UP000002440"/>
    </source>
</evidence>
<protein>
    <submittedName>
        <fullName evidence="10">2-octaprenyl-3-methyl-6-methoxy-1,4-benzoquinol hydroxylase</fullName>
        <ecNumber evidence="10">1.14.13.-</ecNumber>
    </submittedName>
</protein>
<dbReference type="InterPro" id="IPR051205">
    <property type="entry name" value="UbiH/COQ6_monooxygenase"/>
</dbReference>
<dbReference type="KEGG" id="mfa:Mfla_2144"/>
<evidence type="ECO:0000256" key="8">
    <source>
        <dbReference type="SAM" id="Phobius"/>
    </source>
</evidence>
<dbReference type="Proteomes" id="UP000002440">
    <property type="component" value="Chromosome"/>
</dbReference>
<evidence type="ECO:0000313" key="10">
    <source>
        <dbReference type="EMBL" id="ABE50411.1"/>
    </source>
</evidence>
<reference evidence="10 11" key="1">
    <citation type="submission" date="2006-03" db="EMBL/GenBank/DDBJ databases">
        <title>Complete sequence of Methylobacillus flagellatus KT.</title>
        <authorList>
            <consortium name="US DOE Joint Genome Institute"/>
            <person name="Copeland A."/>
            <person name="Lucas S."/>
            <person name="Lapidus A."/>
            <person name="Barry K."/>
            <person name="Detter J.C."/>
            <person name="Glavina del Rio T."/>
            <person name="Hammon N."/>
            <person name="Israni S."/>
            <person name="Dalin E."/>
            <person name="Tice H."/>
            <person name="Pitluck S."/>
            <person name="Brettin T."/>
            <person name="Bruce D."/>
            <person name="Han C."/>
            <person name="Tapia R."/>
            <person name="Saunders E."/>
            <person name="Gilna P."/>
            <person name="Schmutz J."/>
            <person name="Larimer F."/>
            <person name="Land M."/>
            <person name="Kyrpides N."/>
            <person name="Anderson I."/>
            <person name="Richardson P."/>
        </authorList>
    </citation>
    <scope>NUCLEOTIDE SEQUENCE [LARGE SCALE GENOMIC DNA]</scope>
    <source>
        <strain evidence="11">KT / ATCC 51484 / DSM 6875</strain>
    </source>
</reference>
<dbReference type="GO" id="GO:0006744">
    <property type="term" value="P:ubiquinone biosynthetic process"/>
    <property type="evidence" value="ECO:0007669"/>
    <property type="project" value="UniProtKB-UniPathway"/>
</dbReference>
<dbReference type="NCBIfam" id="TIGR01988">
    <property type="entry name" value="Ubi-OHases"/>
    <property type="match status" value="1"/>
</dbReference>
<dbReference type="InterPro" id="IPR018168">
    <property type="entry name" value="Ubi_Hdrlase_CS"/>
</dbReference>
<dbReference type="GO" id="GO:0016705">
    <property type="term" value="F:oxidoreductase activity, acting on paired donors, with incorporation or reduction of molecular oxygen"/>
    <property type="evidence" value="ECO:0007669"/>
    <property type="project" value="InterPro"/>
</dbReference>
<dbReference type="Pfam" id="PF01494">
    <property type="entry name" value="FAD_binding_3"/>
    <property type="match status" value="1"/>
</dbReference>
<dbReference type="UniPathway" id="UPA00232"/>
<organism evidence="10 11">
    <name type="scientific">Methylobacillus flagellatus (strain ATCC 51484 / DSM 6875 / VKM B-1610 / KT)</name>
    <dbReference type="NCBI Taxonomy" id="265072"/>
    <lineage>
        <taxon>Bacteria</taxon>
        <taxon>Pseudomonadati</taxon>
        <taxon>Pseudomonadota</taxon>
        <taxon>Betaproteobacteria</taxon>
        <taxon>Nitrosomonadales</taxon>
        <taxon>Methylophilaceae</taxon>
        <taxon>Methylobacillus</taxon>
    </lineage>
</organism>
<dbReference type="HOGENOM" id="CLU_009665_8_3_4"/>
<dbReference type="InterPro" id="IPR036188">
    <property type="entry name" value="FAD/NAD-bd_sf"/>
</dbReference>
<name>Q1GZC6_METFK</name>
<accession>Q1GZC6</accession>
<evidence type="ECO:0000256" key="4">
    <source>
        <dbReference type="ARBA" id="ARBA00022630"/>
    </source>
</evidence>
<feature type="transmembrane region" description="Helical" evidence="8">
    <location>
        <begin position="6"/>
        <end position="26"/>
    </location>
</feature>
<evidence type="ECO:0000256" key="2">
    <source>
        <dbReference type="ARBA" id="ARBA00004749"/>
    </source>
</evidence>
<dbReference type="AlphaFoldDB" id="Q1GZC6"/>
<proteinExistence type="inferred from homology"/>
<dbReference type="PANTHER" id="PTHR43876">
    <property type="entry name" value="UBIQUINONE BIOSYNTHESIS MONOOXYGENASE COQ6, MITOCHONDRIAL"/>
    <property type="match status" value="1"/>
</dbReference>
<keyword evidence="8" id="KW-0812">Transmembrane</keyword>
<keyword evidence="7" id="KW-0503">Monooxygenase</keyword>
<dbReference type="PRINTS" id="PR00420">
    <property type="entry name" value="RNGMNOXGNASE"/>
</dbReference>
<dbReference type="SUPFAM" id="SSF51905">
    <property type="entry name" value="FAD/NAD(P)-binding domain"/>
    <property type="match status" value="1"/>
</dbReference>
<dbReference type="InterPro" id="IPR002938">
    <property type="entry name" value="FAD-bd"/>
</dbReference>
<dbReference type="EC" id="1.14.13.-" evidence="10"/>
<gene>
    <name evidence="10" type="ordered locus">Mfla_2144</name>
</gene>
<dbReference type="EMBL" id="CP000284">
    <property type="protein sequence ID" value="ABE50411.1"/>
    <property type="molecule type" value="Genomic_DNA"/>
</dbReference>
<evidence type="ECO:0000259" key="9">
    <source>
        <dbReference type="Pfam" id="PF01494"/>
    </source>
</evidence>
<keyword evidence="6 10" id="KW-0560">Oxidoreductase</keyword>
<dbReference type="STRING" id="265072.Mfla_2144"/>
<evidence type="ECO:0000256" key="6">
    <source>
        <dbReference type="ARBA" id="ARBA00023002"/>
    </source>
</evidence>
<sequence length="394" mass="42840">MADLKHEFDIMVLGAGLVGVATAIALKLKGHRVMLLEQGKVGGERAGLGLAAWDSRIYALSPGNVAWLEQLGVWPLLDAERVCAVDSMRIWGDDGAALELDAYAANLASLSVIVEGSRLQQALLARLMSLDVPVNDEISIDGVDWNPENVVLHAANGGTYAAPLLVGADGAYSWLRAQADITLRRHDYAQMGVVANFACEHPHQSQACQWFRGNDVLAWLPLPQQHISIVWSVDNARAQALMALDADTLAQEVAAAGQHRLGRLMLVTPAQAFPLAMQETSSLVKPGLALVGDAAHLVHPLAGQGVNLGFRDVQALAEAVSGKQARRLPGDIFVLRRYERARKADMMSMRLLTHGLSMLYARPIPWVRMLRNEGMKCLNRMPALKKQLVHYAVI</sequence>
<comment type="cofactor">
    <cofactor evidence="1">
        <name>FAD</name>
        <dbReference type="ChEBI" id="CHEBI:57692"/>
    </cofactor>
</comment>
<dbReference type="RefSeq" id="WP_011480365.1">
    <property type="nucleotide sequence ID" value="NC_007947.1"/>
</dbReference>
<evidence type="ECO:0000256" key="3">
    <source>
        <dbReference type="ARBA" id="ARBA00005349"/>
    </source>
</evidence>
<dbReference type="OrthoDB" id="9769565at2"/>
<dbReference type="eggNOG" id="COG0654">
    <property type="taxonomic scope" value="Bacteria"/>
</dbReference>
<feature type="domain" description="FAD-binding" evidence="9">
    <location>
        <begin position="8"/>
        <end position="319"/>
    </location>
</feature>
<keyword evidence="4" id="KW-0285">Flavoprotein</keyword>